<dbReference type="Proteomes" id="UP000492821">
    <property type="component" value="Unassembled WGS sequence"/>
</dbReference>
<keyword evidence="1" id="KW-1185">Reference proteome</keyword>
<dbReference type="WBParaSite" id="Pan_g5141.t1">
    <property type="protein sequence ID" value="Pan_g5141.t1"/>
    <property type="gene ID" value="Pan_g5141"/>
</dbReference>
<name>A0A7E4W201_PANRE</name>
<organism evidence="1 2">
    <name type="scientific">Panagrellus redivivus</name>
    <name type="common">Microworm</name>
    <dbReference type="NCBI Taxonomy" id="6233"/>
    <lineage>
        <taxon>Eukaryota</taxon>
        <taxon>Metazoa</taxon>
        <taxon>Ecdysozoa</taxon>
        <taxon>Nematoda</taxon>
        <taxon>Chromadorea</taxon>
        <taxon>Rhabditida</taxon>
        <taxon>Tylenchina</taxon>
        <taxon>Panagrolaimomorpha</taxon>
        <taxon>Panagrolaimoidea</taxon>
        <taxon>Panagrolaimidae</taxon>
        <taxon>Panagrellus</taxon>
    </lineage>
</organism>
<reference evidence="2" key="2">
    <citation type="submission" date="2020-10" db="UniProtKB">
        <authorList>
            <consortium name="WormBaseParasite"/>
        </authorList>
    </citation>
    <scope>IDENTIFICATION</scope>
</reference>
<evidence type="ECO:0000313" key="1">
    <source>
        <dbReference type="Proteomes" id="UP000492821"/>
    </source>
</evidence>
<dbReference type="AlphaFoldDB" id="A0A7E4W201"/>
<sequence length="157" mass="18113">MPYPISKLAYGLRRRLAELATPVERYSLQIAAGAPSICPPTLIKPALIVQDFCKVEYENGVYNLQNYFNWFEHAQEEGFQLHLTIDVVLTSANMQLRNTLGLILSEQLRLQQYGYDNRKVTSVVVVNKHTYDDVFTLRPANIDLLKLDYEPSFKDRM</sequence>
<evidence type="ECO:0000313" key="2">
    <source>
        <dbReference type="WBParaSite" id="Pan_g5141.t1"/>
    </source>
</evidence>
<accession>A0A7E4W201</accession>
<reference evidence="1" key="1">
    <citation type="journal article" date="2013" name="Genetics">
        <title>The draft genome and transcriptome of Panagrellus redivivus are shaped by the harsh demands of a free-living lifestyle.</title>
        <authorList>
            <person name="Srinivasan J."/>
            <person name="Dillman A.R."/>
            <person name="Macchietto M.G."/>
            <person name="Heikkinen L."/>
            <person name="Lakso M."/>
            <person name="Fracchia K.M."/>
            <person name="Antoshechkin I."/>
            <person name="Mortazavi A."/>
            <person name="Wong G."/>
            <person name="Sternberg P.W."/>
        </authorList>
    </citation>
    <scope>NUCLEOTIDE SEQUENCE [LARGE SCALE GENOMIC DNA]</scope>
    <source>
        <strain evidence="1">MT8872</strain>
    </source>
</reference>
<proteinExistence type="predicted"/>
<protein>
    <submittedName>
        <fullName evidence="2">DUF2326 domain-containing protein</fullName>
    </submittedName>
</protein>